<keyword evidence="3" id="KW-1185">Reference proteome</keyword>
<reference evidence="2" key="1">
    <citation type="submission" date="2022-10" db="EMBL/GenBank/DDBJ databases">
        <title>Culturing micro-colonial fungi from biological soil crusts in the Mojave desert and describing Neophaeococcomyces mojavensis, and introducing the new genera and species Taxawa tesnikishii.</title>
        <authorList>
            <person name="Kurbessoian T."/>
            <person name="Stajich J.E."/>
        </authorList>
    </citation>
    <scope>NUCLEOTIDE SEQUENCE</scope>
    <source>
        <strain evidence="2">TK_1</strain>
    </source>
</reference>
<feature type="compositionally biased region" description="Basic and acidic residues" evidence="1">
    <location>
        <begin position="83"/>
        <end position="97"/>
    </location>
</feature>
<protein>
    <submittedName>
        <fullName evidence="2">Mitochondrial ATPase complex subunit atp10</fullName>
    </submittedName>
</protein>
<proteinExistence type="predicted"/>
<evidence type="ECO:0000313" key="2">
    <source>
        <dbReference type="EMBL" id="KAJ9668632.1"/>
    </source>
</evidence>
<dbReference type="Proteomes" id="UP001172684">
    <property type="component" value="Unassembled WGS sequence"/>
</dbReference>
<dbReference type="Pfam" id="PF05176">
    <property type="entry name" value="ATP-synt_10"/>
    <property type="match status" value="1"/>
</dbReference>
<evidence type="ECO:0000256" key="1">
    <source>
        <dbReference type="SAM" id="MobiDB-lite"/>
    </source>
</evidence>
<feature type="compositionally biased region" description="Pro residues" evidence="1">
    <location>
        <begin position="42"/>
        <end position="55"/>
    </location>
</feature>
<dbReference type="PANTHER" id="PTHR28106">
    <property type="entry name" value="MITOCHONDRIAL ATPASE COMPLEX SUBUNIT ATP10"/>
    <property type="match status" value="1"/>
</dbReference>
<feature type="region of interest" description="Disordered" evidence="1">
    <location>
        <begin position="29"/>
        <end position="97"/>
    </location>
</feature>
<organism evidence="2 3">
    <name type="scientific">Coniosporium apollinis</name>
    <dbReference type="NCBI Taxonomy" id="61459"/>
    <lineage>
        <taxon>Eukaryota</taxon>
        <taxon>Fungi</taxon>
        <taxon>Dikarya</taxon>
        <taxon>Ascomycota</taxon>
        <taxon>Pezizomycotina</taxon>
        <taxon>Dothideomycetes</taxon>
        <taxon>Dothideomycetes incertae sedis</taxon>
        <taxon>Coniosporium</taxon>
    </lineage>
</organism>
<comment type="caution">
    <text evidence="2">The sequence shown here is derived from an EMBL/GenBank/DDBJ whole genome shotgun (WGS) entry which is preliminary data.</text>
</comment>
<sequence length="344" mass="38629">MPSTSLLRSLRSVALGTTDTCLQCQSRAFRTTPRRLADAAKPPAPAPRPFTPSPQTPAQKGKNGEEFVPQPLGRPIGFSKPPRRGENSGEDKRSWKQRREEFVDWGKHLERRKELTRQVAKPYFRDFSNMRHHKGKSFLANPRIFKRDAALFFPNLRGTTLASGREAKDTTEVLEGRVSVVSVFSSTWAENQKNTFVGKTQNLELDEVLKGNEDVAQRVEINIEENALKLALVRLFQYRLRAQRPKGDWGKYFIVSRGISESIRETIGLLNSKVGYVYLVDPECRIRWAGSGQAEGEEKQFLVRGLKKLIEEAKQGGQGKQKPVKGLPAIEEELEAQAVSAGAS</sequence>
<evidence type="ECO:0000313" key="3">
    <source>
        <dbReference type="Proteomes" id="UP001172684"/>
    </source>
</evidence>
<dbReference type="PANTHER" id="PTHR28106:SF1">
    <property type="entry name" value="MITOCHONDRIAL ATPASE COMPLEX SUBUNIT ATP10"/>
    <property type="match status" value="1"/>
</dbReference>
<accession>A0ABQ9P8D9</accession>
<dbReference type="EMBL" id="JAPDRL010000006">
    <property type="protein sequence ID" value="KAJ9668632.1"/>
    <property type="molecule type" value="Genomic_DNA"/>
</dbReference>
<dbReference type="InterPro" id="IPR007849">
    <property type="entry name" value="ATP10"/>
</dbReference>
<name>A0ABQ9P8D9_9PEZI</name>
<gene>
    <name evidence="2" type="primary">ATP10</name>
    <name evidence="2" type="ORF">H2201_001274</name>
</gene>